<sequence length="319" mass="35983">MVCSKKAQFSCNNLCGRRLPCGNHYCTKSCHAVKYQSSILDEHGSCADDLAQKQGLLFLDDGSELVESCEECLFPCQKLFQDRKLACSHSCPFPCHPDSCPPCEVLLKRSCHCGAMVHVFKCSSYNKLSGEEQQLIRSCRGPCHRKLPNCPHLCSDICHSGQCPAIGQCTKKVTVRCACNRLKKEWVCQDVQNLYRNTGQDPKDIVKGIFGVGLIPCNADCTSKIRAIDAEFQIRKVQGPKDTDAPSAPARKRRKRPDRIQAMQRVSKFQVFISSLRRCLLFSIILSVACASLYYGYKGLFLLSDWMYEMEKRRVRKGF</sequence>
<evidence type="ECO:0000256" key="2">
    <source>
        <dbReference type="ARBA" id="ARBA00022723"/>
    </source>
</evidence>
<gene>
    <name evidence="9" type="primary">NFXL2</name>
    <name evidence="9" type="ORF">KSP40_PGU019896</name>
</gene>
<organism evidence="9 10">
    <name type="scientific">Platanthera guangdongensis</name>
    <dbReference type="NCBI Taxonomy" id="2320717"/>
    <lineage>
        <taxon>Eukaryota</taxon>
        <taxon>Viridiplantae</taxon>
        <taxon>Streptophyta</taxon>
        <taxon>Embryophyta</taxon>
        <taxon>Tracheophyta</taxon>
        <taxon>Spermatophyta</taxon>
        <taxon>Magnoliopsida</taxon>
        <taxon>Liliopsida</taxon>
        <taxon>Asparagales</taxon>
        <taxon>Orchidaceae</taxon>
        <taxon>Orchidoideae</taxon>
        <taxon>Orchideae</taxon>
        <taxon>Orchidinae</taxon>
        <taxon>Platanthera</taxon>
    </lineage>
</organism>
<feature type="domain" description="NF-X1-type" evidence="8">
    <location>
        <begin position="87"/>
        <end position="105"/>
    </location>
</feature>
<feature type="region of interest" description="Disordered" evidence="6">
    <location>
        <begin position="239"/>
        <end position="258"/>
    </location>
</feature>
<dbReference type="PANTHER" id="PTHR12360:SF1">
    <property type="entry name" value="NF-X1-TYPE ZINC FINGER PROTEIN NFXL1"/>
    <property type="match status" value="1"/>
</dbReference>
<keyword evidence="7" id="KW-1133">Transmembrane helix</keyword>
<dbReference type="Proteomes" id="UP001412067">
    <property type="component" value="Unassembled WGS sequence"/>
</dbReference>
<evidence type="ECO:0000256" key="4">
    <source>
        <dbReference type="ARBA" id="ARBA00022771"/>
    </source>
</evidence>
<accession>A0ABR2LGM4</accession>
<feature type="domain" description="NF-X1-type" evidence="8">
    <location>
        <begin position="21"/>
        <end position="48"/>
    </location>
</feature>
<evidence type="ECO:0000256" key="1">
    <source>
        <dbReference type="ARBA" id="ARBA00007269"/>
    </source>
</evidence>
<evidence type="ECO:0000313" key="9">
    <source>
        <dbReference type="EMBL" id="KAK8940147.1"/>
    </source>
</evidence>
<dbReference type="InterPro" id="IPR034078">
    <property type="entry name" value="NFX1_fam"/>
</dbReference>
<keyword evidence="10" id="KW-1185">Reference proteome</keyword>
<dbReference type="CDD" id="cd06008">
    <property type="entry name" value="NF-X1-zinc-finger"/>
    <property type="match status" value="1"/>
</dbReference>
<feature type="domain" description="NF-X1-type" evidence="8">
    <location>
        <begin position="150"/>
        <end position="171"/>
    </location>
</feature>
<comment type="similarity">
    <text evidence="1">Belongs to the NFX1 family.</text>
</comment>
<dbReference type="PANTHER" id="PTHR12360">
    <property type="entry name" value="NUCLEAR TRANSCRIPTION FACTOR, X-BOX BINDING 1 NFX1"/>
    <property type="match status" value="1"/>
</dbReference>
<keyword evidence="5" id="KW-0862">Zinc</keyword>
<comment type="caution">
    <text evidence="9">The sequence shown here is derived from an EMBL/GenBank/DDBJ whole genome shotgun (WGS) entry which is preliminary data.</text>
</comment>
<dbReference type="SMART" id="SM00438">
    <property type="entry name" value="ZnF_NFX"/>
    <property type="match status" value="3"/>
</dbReference>
<evidence type="ECO:0000256" key="6">
    <source>
        <dbReference type="SAM" id="MobiDB-lite"/>
    </source>
</evidence>
<keyword evidence="7" id="KW-0812">Transmembrane</keyword>
<protein>
    <submittedName>
        <fullName evidence="9">NF-X1-type zinc finger protein NFXL2</fullName>
    </submittedName>
</protein>
<evidence type="ECO:0000256" key="3">
    <source>
        <dbReference type="ARBA" id="ARBA00022737"/>
    </source>
</evidence>
<evidence type="ECO:0000256" key="7">
    <source>
        <dbReference type="SAM" id="Phobius"/>
    </source>
</evidence>
<feature type="transmembrane region" description="Helical" evidence="7">
    <location>
        <begin position="279"/>
        <end position="297"/>
    </location>
</feature>
<keyword evidence="2" id="KW-0479">Metal-binding</keyword>
<evidence type="ECO:0000259" key="8">
    <source>
        <dbReference type="SMART" id="SM00438"/>
    </source>
</evidence>
<name>A0ABR2LGM4_9ASPA</name>
<keyword evidence="4" id="KW-0863">Zinc-finger</keyword>
<keyword evidence="7" id="KW-0472">Membrane</keyword>
<dbReference type="InterPro" id="IPR000967">
    <property type="entry name" value="Znf_NFX1"/>
</dbReference>
<proteinExistence type="inferred from homology"/>
<evidence type="ECO:0000313" key="10">
    <source>
        <dbReference type="Proteomes" id="UP001412067"/>
    </source>
</evidence>
<keyword evidence="3" id="KW-0677">Repeat</keyword>
<evidence type="ECO:0000256" key="5">
    <source>
        <dbReference type="ARBA" id="ARBA00022833"/>
    </source>
</evidence>
<reference evidence="9 10" key="1">
    <citation type="journal article" date="2022" name="Nat. Plants">
        <title>Genomes of leafy and leafless Platanthera orchids illuminate the evolution of mycoheterotrophy.</title>
        <authorList>
            <person name="Li M.H."/>
            <person name="Liu K.W."/>
            <person name="Li Z."/>
            <person name="Lu H.C."/>
            <person name="Ye Q.L."/>
            <person name="Zhang D."/>
            <person name="Wang J.Y."/>
            <person name="Li Y.F."/>
            <person name="Zhong Z.M."/>
            <person name="Liu X."/>
            <person name="Yu X."/>
            <person name="Liu D.K."/>
            <person name="Tu X.D."/>
            <person name="Liu B."/>
            <person name="Hao Y."/>
            <person name="Liao X.Y."/>
            <person name="Jiang Y.T."/>
            <person name="Sun W.H."/>
            <person name="Chen J."/>
            <person name="Chen Y.Q."/>
            <person name="Ai Y."/>
            <person name="Zhai J.W."/>
            <person name="Wu S.S."/>
            <person name="Zhou Z."/>
            <person name="Hsiao Y.Y."/>
            <person name="Wu W.L."/>
            <person name="Chen Y.Y."/>
            <person name="Lin Y.F."/>
            <person name="Hsu J.L."/>
            <person name="Li C.Y."/>
            <person name="Wang Z.W."/>
            <person name="Zhao X."/>
            <person name="Zhong W.Y."/>
            <person name="Ma X.K."/>
            <person name="Ma L."/>
            <person name="Huang J."/>
            <person name="Chen G.Z."/>
            <person name="Huang M.Z."/>
            <person name="Huang L."/>
            <person name="Peng D.H."/>
            <person name="Luo Y.B."/>
            <person name="Zou S.Q."/>
            <person name="Chen S.P."/>
            <person name="Lan S."/>
            <person name="Tsai W.C."/>
            <person name="Van de Peer Y."/>
            <person name="Liu Z.J."/>
        </authorList>
    </citation>
    <scope>NUCLEOTIDE SEQUENCE [LARGE SCALE GENOMIC DNA]</scope>
    <source>
        <strain evidence="9">Lor288</strain>
    </source>
</reference>
<dbReference type="EMBL" id="JBBWWR010000020">
    <property type="protein sequence ID" value="KAK8940147.1"/>
    <property type="molecule type" value="Genomic_DNA"/>
</dbReference>